<organism evidence="2 3">
    <name type="scientific">Longimicrobium terrae</name>
    <dbReference type="NCBI Taxonomy" id="1639882"/>
    <lineage>
        <taxon>Bacteria</taxon>
        <taxon>Pseudomonadati</taxon>
        <taxon>Gemmatimonadota</taxon>
        <taxon>Longimicrobiia</taxon>
        <taxon>Longimicrobiales</taxon>
        <taxon>Longimicrobiaceae</taxon>
        <taxon>Longimicrobium</taxon>
    </lineage>
</organism>
<feature type="domain" description="PPM-type phosphatase" evidence="1">
    <location>
        <begin position="20"/>
        <end position="263"/>
    </location>
</feature>
<name>A0A841GNZ6_9BACT</name>
<protein>
    <submittedName>
        <fullName evidence="2">Serine/threonine protein phosphatase PrpC</fullName>
    </submittedName>
</protein>
<dbReference type="CDD" id="cd00143">
    <property type="entry name" value="PP2Cc"/>
    <property type="match status" value="1"/>
</dbReference>
<sequence length="264" mass="27638">MTELMGDVREASPLCELTLAISAWSHLGHVRQRNEDMAVVGDALVRDGAHERAVKLATLEHALVVAVADGLGGHLGGAEASRRVAERVREAAPGWPAAWGYERLSGALQAVLSAAHLELLAEGERDATLAGMGTTWTGLVFTREAALLAHVGDSRCYRVRDGVLSLQTRDHTALASVGPGATRTVLTNSVGAGDTVSVDLANLTRRMYSGDQYLVCSDGAADAVVPDAEVLRALESAPGVEGVVHHALERGGSDNITAVRIVVT</sequence>
<gene>
    <name evidence="2" type="ORF">HNQ61_001996</name>
</gene>
<dbReference type="AlphaFoldDB" id="A0A841GNZ6"/>
<dbReference type="Proteomes" id="UP000582837">
    <property type="component" value="Unassembled WGS sequence"/>
</dbReference>
<dbReference type="Pfam" id="PF13672">
    <property type="entry name" value="PP2C_2"/>
    <property type="match status" value="1"/>
</dbReference>
<evidence type="ECO:0000313" key="2">
    <source>
        <dbReference type="EMBL" id="MBB6070377.1"/>
    </source>
</evidence>
<keyword evidence="3" id="KW-1185">Reference proteome</keyword>
<proteinExistence type="predicted"/>
<dbReference type="RefSeq" id="WP_170035763.1">
    <property type="nucleotide sequence ID" value="NZ_JABDTL010000001.1"/>
</dbReference>
<dbReference type="SMART" id="SM00331">
    <property type="entry name" value="PP2C_SIG"/>
    <property type="match status" value="1"/>
</dbReference>
<reference evidence="2 3" key="1">
    <citation type="submission" date="2020-08" db="EMBL/GenBank/DDBJ databases">
        <title>Genomic Encyclopedia of Type Strains, Phase IV (KMG-IV): sequencing the most valuable type-strain genomes for metagenomic binning, comparative biology and taxonomic classification.</title>
        <authorList>
            <person name="Goeker M."/>
        </authorList>
    </citation>
    <scope>NUCLEOTIDE SEQUENCE [LARGE SCALE GENOMIC DNA]</scope>
    <source>
        <strain evidence="2 3">DSM 29007</strain>
    </source>
</reference>
<dbReference type="SUPFAM" id="SSF81606">
    <property type="entry name" value="PP2C-like"/>
    <property type="match status" value="1"/>
</dbReference>
<dbReference type="SMART" id="SM00332">
    <property type="entry name" value="PP2Cc"/>
    <property type="match status" value="1"/>
</dbReference>
<evidence type="ECO:0000313" key="3">
    <source>
        <dbReference type="Proteomes" id="UP000582837"/>
    </source>
</evidence>
<dbReference type="InterPro" id="IPR036457">
    <property type="entry name" value="PPM-type-like_dom_sf"/>
</dbReference>
<dbReference type="InterPro" id="IPR001932">
    <property type="entry name" value="PPM-type_phosphatase-like_dom"/>
</dbReference>
<comment type="caution">
    <text evidence="2">The sequence shown here is derived from an EMBL/GenBank/DDBJ whole genome shotgun (WGS) entry which is preliminary data.</text>
</comment>
<dbReference type="EMBL" id="JACHIA010000004">
    <property type="protein sequence ID" value="MBB6070377.1"/>
    <property type="molecule type" value="Genomic_DNA"/>
</dbReference>
<evidence type="ECO:0000259" key="1">
    <source>
        <dbReference type="PROSITE" id="PS51746"/>
    </source>
</evidence>
<dbReference type="Gene3D" id="3.60.40.10">
    <property type="entry name" value="PPM-type phosphatase domain"/>
    <property type="match status" value="1"/>
</dbReference>
<dbReference type="PROSITE" id="PS51746">
    <property type="entry name" value="PPM_2"/>
    <property type="match status" value="1"/>
</dbReference>
<accession>A0A841GNZ6</accession>